<proteinExistence type="predicted"/>
<dbReference type="STRING" id="749551.HMPREF9555_00117"/>
<dbReference type="Gene3D" id="1.10.287.470">
    <property type="entry name" value="Helix hairpin bin"/>
    <property type="match status" value="1"/>
</dbReference>
<reference evidence="4 5" key="1">
    <citation type="submission" date="2010-08" db="EMBL/GenBank/DDBJ databases">
        <authorList>
            <person name="Weinstock G."/>
            <person name="Sodergren E."/>
            <person name="Clifton S."/>
            <person name="Fulton L."/>
            <person name="Fulton B."/>
            <person name="Courtney L."/>
            <person name="Fronick C."/>
            <person name="Harrison M."/>
            <person name="Strong C."/>
            <person name="Farmer C."/>
            <person name="Delahaunty K."/>
            <person name="Markovic C."/>
            <person name="Hall O."/>
            <person name="Minx P."/>
            <person name="Tomlinson C."/>
            <person name="Mitreva M."/>
            <person name="Hou S."/>
            <person name="Chen J."/>
            <person name="Wollam A."/>
            <person name="Pepin K.H."/>
            <person name="Johnson M."/>
            <person name="Bhonagiri V."/>
            <person name="Zhang X."/>
            <person name="Suruliraj S."/>
            <person name="Warren W."/>
            <person name="Chinwalla A."/>
            <person name="Mardis E.R."/>
            <person name="Wilson R.K."/>
        </authorList>
    </citation>
    <scope>NUCLEOTIDE SEQUENCE [LARGE SCALE GENOMIC DNA]</scope>
    <source>
        <strain evidence="4 5">F0399</strain>
    </source>
</reference>
<accession>E7MZH6</accession>
<dbReference type="PANTHER" id="PTHR32347">
    <property type="entry name" value="EFFLUX SYSTEM COMPONENT YKNX-RELATED"/>
    <property type="match status" value="1"/>
</dbReference>
<keyword evidence="5" id="KW-1185">Reference proteome</keyword>
<dbReference type="InterPro" id="IPR050465">
    <property type="entry name" value="UPF0194_transport"/>
</dbReference>
<dbReference type="GO" id="GO:0030313">
    <property type="term" value="C:cell envelope"/>
    <property type="evidence" value="ECO:0007669"/>
    <property type="project" value="UniProtKB-SubCell"/>
</dbReference>
<evidence type="ECO:0000313" key="4">
    <source>
        <dbReference type="EMBL" id="EFW30490.1"/>
    </source>
</evidence>
<dbReference type="AlphaFoldDB" id="E7MZH6"/>
<keyword evidence="3" id="KW-0472">Membrane</keyword>
<keyword evidence="2" id="KW-0175">Coiled coil</keyword>
<evidence type="ECO:0000256" key="1">
    <source>
        <dbReference type="ARBA" id="ARBA00004196"/>
    </source>
</evidence>
<protein>
    <recommendedName>
        <fullName evidence="6">RND efflux pump membrane fusion protein barrel-sandwich domain-containing protein</fullName>
    </recommendedName>
</protein>
<feature type="transmembrane region" description="Helical" evidence="3">
    <location>
        <begin position="23"/>
        <end position="43"/>
    </location>
</feature>
<dbReference type="EMBL" id="AECV01000001">
    <property type="protein sequence ID" value="EFW30490.1"/>
    <property type="molecule type" value="Genomic_DNA"/>
</dbReference>
<keyword evidence="3" id="KW-1133">Transmembrane helix</keyword>
<evidence type="ECO:0000313" key="5">
    <source>
        <dbReference type="Proteomes" id="UP000004633"/>
    </source>
</evidence>
<comment type="caution">
    <text evidence="4">The sequence shown here is derived from an EMBL/GenBank/DDBJ whole genome shotgun (WGS) entry which is preliminary data.</text>
</comment>
<keyword evidence="3" id="KW-0812">Transmembrane</keyword>
<dbReference type="HOGENOM" id="CLU_052636_0_0_9"/>
<comment type="subcellular location">
    <subcellularLocation>
        <location evidence="1">Cell envelope</location>
    </subcellularLocation>
</comment>
<dbReference type="Proteomes" id="UP000004633">
    <property type="component" value="Unassembled WGS sequence"/>
</dbReference>
<sequence>MLTAFFRKDFRMDVDITSDIKKYTGRFCIALCILASGIAYIMMQTDTNNHMTLIAEGRLMYRTENILSPSGGTVEDMTAQEGRFFEEGTVLAVVRNQITEEEILRLQKNVDLSKSNLAQLQNGIIGNTTSSVRSTENNHELIEAETRMERMKALYEMGAISAAKRDESIANYEVIKSASSYSSPSPIKITVDPNTVEAAKRQVQAAEETLKKAKEGTWESDIVSSYAGTITSLFVMPGDHVQTGEVLLQVRLAENPWIETEIIGEEIDRIYLGQPVEYQLDRMKLSGTVQEISDGETEGGGKRVVISVPSDITEVHGDTEHIKLHFIP</sequence>
<name>E7MZH6_9FIRM</name>
<evidence type="ECO:0000256" key="2">
    <source>
        <dbReference type="ARBA" id="ARBA00023054"/>
    </source>
</evidence>
<dbReference type="Gene3D" id="2.40.50.100">
    <property type="match status" value="1"/>
</dbReference>
<organism evidence="4 5">
    <name type="scientific">Selenomonas artemidis F0399</name>
    <dbReference type="NCBI Taxonomy" id="749551"/>
    <lineage>
        <taxon>Bacteria</taxon>
        <taxon>Bacillati</taxon>
        <taxon>Bacillota</taxon>
        <taxon>Negativicutes</taxon>
        <taxon>Selenomonadales</taxon>
        <taxon>Selenomonadaceae</taxon>
        <taxon>Selenomonas</taxon>
    </lineage>
</organism>
<evidence type="ECO:0008006" key="6">
    <source>
        <dbReference type="Google" id="ProtNLM"/>
    </source>
</evidence>
<gene>
    <name evidence="4" type="ORF">HMPREF9555_00117</name>
</gene>
<evidence type="ECO:0000256" key="3">
    <source>
        <dbReference type="SAM" id="Phobius"/>
    </source>
</evidence>